<evidence type="ECO:0000313" key="3">
    <source>
        <dbReference type="EMBL" id="AZG77272.1"/>
    </source>
</evidence>
<accession>A0A3G8M7V6</accession>
<keyword evidence="1" id="KW-1133">Transmembrane helix</keyword>
<dbReference type="KEGG" id="mros:EHO51_11265"/>
<feature type="chain" id="PRO_5018006240" evidence="2">
    <location>
        <begin position="25"/>
        <end position="380"/>
    </location>
</feature>
<dbReference type="Proteomes" id="UP000273982">
    <property type="component" value="Chromosome"/>
</dbReference>
<evidence type="ECO:0000256" key="1">
    <source>
        <dbReference type="SAM" id="Phobius"/>
    </source>
</evidence>
<keyword evidence="2" id="KW-0732">Signal</keyword>
<dbReference type="AlphaFoldDB" id="A0A3G8M7V6"/>
<evidence type="ECO:0000313" key="4">
    <source>
        <dbReference type="Proteomes" id="UP000273982"/>
    </source>
</evidence>
<gene>
    <name evidence="3" type="ORF">EHO51_11265</name>
</gene>
<dbReference type="RefSeq" id="WP_124738982.1">
    <property type="nucleotide sequence ID" value="NZ_CP034086.1"/>
</dbReference>
<feature type="signal peptide" evidence="2">
    <location>
        <begin position="1"/>
        <end position="24"/>
    </location>
</feature>
<feature type="transmembrane region" description="Helical" evidence="1">
    <location>
        <begin position="290"/>
        <end position="309"/>
    </location>
</feature>
<dbReference type="Pfam" id="PF13795">
    <property type="entry name" value="HupE_UreJ_2"/>
    <property type="match status" value="1"/>
</dbReference>
<organism evidence="3 4">
    <name type="scientific">Methylocystis rosea</name>
    <dbReference type="NCBI Taxonomy" id="173366"/>
    <lineage>
        <taxon>Bacteria</taxon>
        <taxon>Pseudomonadati</taxon>
        <taxon>Pseudomonadota</taxon>
        <taxon>Alphaproteobacteria</taxon>
        <taxon>Hyphomicrobiales</taxon>
        <taxon>Methylocystaceae</taxon>
        <taxon>Methylocystis</taxon>
    </lineage>
</organism>
<dbReference type="InterPro" id="IPR032809">
    <property type="entry name" value="Put_HupE_UreJ"/>
</dbReference>
<feature type="transmembrane region" description="Helical" evidence="1">
    <location>
        <begin position="355"/>
        <end position="373"/>
    </location>
</feature>
<protein>
    <submittedName>
        <fullName evidence="3">HupE/UreJ family protein</fullName>
    </submittedName>
</protein>
<feature type="transmembrane region" description="Helical" evidence="1">
    <location>
        <begin position="260"/>
        <end position="278"/>
    </location>
</feature>
<name>A0A3G8M7V6_9HYPH</name>
<dbReference type="EMBL" id="CP034086">
    <property type="protein sequence ID" value="AZG77272.1"/>
    <property type="molecule type" value="Genomic_DNA"/>
</dbReference>
<proteinExistence type="predicted"/>
<reference evidence="3 4" key="1">
    <citation type="submission" date="2018-11" db="EMBL/GenBank/DDBJ databases">
        <title>Genome squencing of methanotrophic bacteria isolated from alkaline groundwater in Korea.</title>
        <authorList>
            <person name="Nguyen L.N."/>
        </authorList>
    </citation>
    <scope>NUCLEOTIDE SEQUENCE [LARGE SCALE GENOMIC DNA]</scope>
    <source>
        <strain evidence="3 4">GW6</strain>
    </source>
</reference>
<keyword evidence="1" id="KW-0472">Membrane</keyword>
<sequence>MMWLLNGAVVVAVAFFASAPAAHAHTANISSSRIVPEGHGLYRVEVGFLGTDIERMFAENKPKSDEVDLTEPGVIEGMIGKFIRQRVDLQNAEGQTCASTVVSVGDDPTNPNDSKVVLRMDCSAVQGQVLYNPFRLLDAQGPRAKHLVSIGEKKSDESSLTEAQRMGREPAPGQVMIYPGDAMVDLSKPLLTPWELAPKFLSAGVEHIVTGYDHLCFLIAVMLWATRIWPVVKIVTAFTISHSITLSLAALELVNLPSSWVEIAIALSIIYVAVENFFTRRVDGRWRDTFAFGFIHGFGFASGLIELGVPQRAIVPALASFNIGVEVGQIGVVLVVLPLLLLIDKNFTHGQRSPFLVQVCSAIIACFGAYWFFVRIAELG</sequence>
<feature type="transmembrane region" description="Helical" evidence="1">
    <location>
        <begin position="321"/>
        <end position="343"/>
    </location>
</feature>
<keyword evidence="1" id="KW-0812">Transmembrane</keyword>
<evidence type="ECO:0000256" key="2">
    <source>
        <dbReference type="SAM" id="SignalP"/>
    </source>
</evidence>